<dbReference type="PANTHER" id="PTHR10720">
    <property type="entry name" value="HEME OXYGENASE"/>
    <property type="match status" value="1"/>
</dbReference>
<dbReference type="AlphaFoldDB" id="A0A1H3LVZ0"/>
<dbReference type="STRING" id="137265.SAMN05421684_0988"/>
<organism evidence="6 7">
    <name type="scientific">Asanoa ishikariensis</name>
    <dbReference type="NCBI Taxonomy" id="137265"/>
    <lineage>
        <taxon>Bacteria</taxon>
        <taxon>Bacillati</taxon>
        <taxon>Actinomycetota</taxon>
        <taxon>Actinomycetes</taxon>
        <taxon>Micromonosporales</taxon>
        <taxon>Micromonosporaceae</taxon>
        <taxon>Asanoa</taxon>
    </lineage>
</organism>
<feature type="binding site" evidence="4">
    <location>
        <position position="16"/>
    </location>
    <ligand>
        <name>heme b</name>
        <dbReference type="ChEBI" id="CHEBI:60344"/>
    </ligand>
</feature>
<dbReference type="GO" id="GO:0042167">
    <property type="term" value="P:heme catabolic process"/>
    <property type="evidence" value="ECO:0007669"/>
    <property type="project" value="TreeGrafter"/>
</dbReference>
<dbReference type="OrthoDB" id="5493802at2"/>
<dbReference type="PRINTS" id="PR00088">
    <property type="entry name" value="HAEMOXYGNASE"/>
</dbReference>
<dbReference type="Gene3D" id="1.20.910.10">
    <property type="entry name" value="Heme oxygenase-like"/>
    <property type="match status" value="1"/>
</dbReference>
<proteinExistence type="predicted"/>
<dbReference type="InterPro" id="IPR016053">
    <property type="entry name" value="Haem_Oase-like"/>
</dbReference>
<evidence type="ECO:0000256" key="3">
    <source>
        <dbReference type="ARBA" id="ARBA00023004"/>
    </source>
</evidence>
<dbReference type="PANTHER" id="PTHR10720:SF0">
    <property type="entry name" value="HEME OXYGENASE"/>
    <property type="match status" value="1"/>
</dbReference>
<protein>
    <submittedName>
        <fullName evidence="6">Heme oxygenase</fullName>
    </submittedName>
</protein>
<dbReference type="GO" id="GO:0046872">
    <property type="term" value="F:metal ion binding"/>
    <property type="evidence" value="ECO:0007669"/>
    <property type="project" value="UniProtKB-KW"/>
</dbReference>
<keyword evidence="7" id="KW-1185">Reference proteome</keyword>
<dbReference type="GO" id="GO:0006979">
    <property type="term" value="P:response to oxidative stress"/>
    <property type="evidence" value="ECO:0007669"/>
    <property type="project" value="TreeGrafter"/>
</dbReference>
<feature type="binding site" evidence="4">
    <location>
        <position position="177"/>
    </location>
    <ligand>
        <name>heme b</name>
        <dbReference type="ChEBI" id="CHEBI:60344"/>
    </ligand>
</feature>
<gene>
    <name evidence="6" type="ORF">SAMN05421684_0988</name>
</gene>
<feature type="binding site" evidence="4">
    <location>
        <position position="131"/>
    </location>
    <ligand>
        <name>heme b</name>
        <dbReference type="ChEBI" id="CHEBI:60344"/>
    </ligand>
</feature>
<dbReference type="PIRSF" id="PIRSF000343">
    <property type="entry name" value="Haem_Oase"/>
    <property type="match status" value="1"/>
</dbReference>
<keyword evidence="1 4" id="KW-0349">Heme</keyword>
<dbReference type="CDD" id="cd19165">
    <property type="entry name" value="HemeO"/>
    <property type="match status" value="1"/>
</dbReference>
<feature type="binding site" description="axial binding residue" evidence="5">
    <location>
        <position position="23"/>
    </location>
    <ligand>
        <name>heme b</name>
        <dbReference type="ChEBI" id="CHEBI:60344"/>
    </ligand>
    <ligandPart>
        <name>Fe</name>
        <dbReference type="ChEBI" id="CHEBI:18248"/>
    </ligandPart>
</feature>
<dbReference type="Pfam" id="PF01126">
    <property type="entry name" value="Heme_oxygenase"/>
    <property type="match status" value="1"/>
</dbReference>
<evidence type="ECO:0000256" key="2">
    <source>
        <dbReference type="ARBA" id="ARBA00022723"/>
    </source>
</evidence>
<evidence type="ECO:0000313" key="6">
    <source>
        <dbReference type="EMBL" id="SDY68184.1"/>
    </source>
</evidence>
<dbReference type="RefSeq" id="WP_090791137.1">
    <property type="nucleotide sequence ID" value="NZ_BOND01000016.1"/>
</dbReference>
<evidence type="ECO:0000256" key="5">
    <source>
        <dbReference type="PIRSR" id="PIRSR000343-2"/>
    </source>
</evidence>
<sequence length="214" mass="23634">MVSAADTELGLAARVRSLTRADHEAAETTPFVGDLMAGRLDLAAYARLASQHYFIYETLERAAATMRADPVAGDFVGFGLDRLPALGADLHHLRGPRWRSEITPLPATRDYLARLRAVAFVDPPAFVAHHYTRYLGDLSGGQMVKRALREQYGVGAAGTRFYEFPGVAAGAVKRRYRELLDAAPWSADEQARFIDEVKRAFTHNRQVFEDLAAA</sequence>
<evidence type="ECO:0000256" key="1">
    <source>
        <dbReference type="ARBA" id="ARBA00022617"/>
    </source>
</evidence>
<dbReference type="GO" id="GO:0004392">
    <property type="term" value="F:heme oxygenase (decyclizing) activity"/>
    <property type="evidence" value="ECO:0007669"/>
    <property type="project" value="InterPro"/>
</dbReference>
<dbReference type="InterPro" id="IPR016084">
    <property type="entry name" value="Haem_Oase-like_multi-hlx"/>
</dbReference>
<keyword evidence="2 5" id="KW-0479">Metal-binding</keyword>
<dbReference type="EMBL" id="FNQB01000001">
    <property type="protein sequence ID" value="SDY68184.1"/>
    <property type="molecule type" value="Genomic_DNA"/>
</dbReference>
<dbReference type="SUPFAM" id="SSF48613">
    <property type="entry name" value="Heme oxygenase-like"/>
    <property type="match status" value="1"/>
</dbReference>
<name>A0A1H3LVZ0_9ACTN</name>
<evidence type="ECO:0000256" key="4">
    <source>
        <dbReference type="PIRSR" id="PIRSR000343-1"/>
    </source>
</evidence>
<dbReference type="InterPro" id="IPR002051">
    <property type="entry name" value="Haem_Oase"/>
</dbReference>
<dbReference type="Proteomes" id="UP000199632">
    <property type="component" value="Unassembled WGS sequence"/>
</dbReference>
<accession>A0A1H3LVZ0</accession>
<keyword evidence="3 5" id="KW-0408">Iron</keyword>
<dbReference type="GO" id="GO:0006788">
    <property type="term" value="P:heme oxidation"/>
    <property type="evidence" value="ECO:0007669"/>
    <property type="project" value="InterPro"/>
</dbReference>
<dbReference type="GO" id="GO:0020037">
    <property type="term" value="F:heme binding"/>
    <property type="evidence" value="ECO:0007669"/>
    <property type="project" value="TreeGrafter"/>
</dbReference>
<evidence type="ECO:0000313" key="7">
    <source>
        <dbReference type="Proteomes" id="UP000199632"/>
    </source>
</evidence>
<reference evidence="7" key="1">
    <citation type="submission" date="2016-10" db="EMBL/GenBank/DDBJ databases">
        <authorList>
            <person name="Varghese N."/>
            <person name="Submissions S."/>
        </authorList>
    </citation>
    <scope>NUCLEOTIDE SEQUENCE [LARGE SCALE GENOMIC DNA]</scope>
    <source>
        <strain evidence="7">DSM 44718</strain>
    </source>
</reference>